<keyword evidence="2" id="KW-1185">Reference proteome</keyword>
<organism evidence="1 2">
    <name type="scientific">Paenibacillus wenxiniae</name>
    <dbReference type="NCBI Taxonomy" id="1636843"/>
    <lineage>
        <taxon>Bacteria</taxon>
        <taxon>Bacillati</taxon>
        <taxon>Bacillota</taxon>
        <taxon>Bacilli</taxon>
        <taxon>Bacillales</taxon>
        <taxon>Paenibacillaceae</taxon>
        <taxon>Paenibacillus</taxon>
    </lineage>
</organism>
<gene>
    <name evidence="1" type="ORF">ACFSC9_20490</name>
</gene>
<comment type="caution">
    <text evidence="1">The sequence shown here is derived from an EMBL/GenBank/DDBJ whole genome shotgun (WGS) entry which is preliminary data.</text>
</comment>
<name>A0ABW4RNG1_9BACL</name>
<dbReference type="Proteomes" id="UP001597233">
    <property type="component" value="Unassembled WGS sequence"/>
</dbReference>
<sequence length="89" mass="10658">MFDLIGIQTRYLKLLEELEYYDSQRAKMLALYARYKEDKQAGIQQPYLQRQADIVNHLSFNVIEKSIQHSAPIQEFIDYVAELHDQMYE</sequence>
<proteinExistence type="predicted"/>
<evidence type="ECO:0000313" key="2">
    <source>
        <dbReference type="Proteomes" id="UP001597233"/>
    </source>
</evidence>
<protein>
    <submittedName>
        <fullName evidence="1">Uncharacterized protein</fullName>
    </submittedName>
</protein>
<accession>A0ABW4RNG1</accession>
<dbReference type="RefSeq" id="WP_347323852.1">
    <property type="nucleotide sequence ID" value="NZ_JBCGUH010000002.1"/>
</dbReference>
<reference evidence="2" key="1">
    <citation type="journal article" date="2019" name="Int. J. Syst. Evol. Microbiol.">
        <title>The Global Catalogue of Microorganisms (GCM) 10K type strain sequencing project: providing services to taxonomists for standard genome sequencing and annotation.</title>
        <authorList>
            <consortium name="The Broad Institute Genomics Platform"/>
            <consortium name="The Broad Institute Genome Sequencing Center for Infectious Disease"/>
            <person name="Wu L."/>
            <person name="Ma J."/>
        </authorList>
    </citation>
    <scope>NUCLEOTIDE SEQUENCE [LARGE SCALE GENOMIC DNA]</scope>
    <source>
        <strain evidence="2">CCUG 54950</strain>
    </source>
</reference>
<dbReference type="EMBL" id="JBHUEH010000032">
    <property type="protein sequence ID" value="MFD1887862.1"/>
    <property type="molecule type" value="Genomic_DNA"/>
</dbReference>
<evidence type="ECO:0000313" key="1">
    <source>
        <dbReference type="EMBL" id="MFD1887862.1"/>
    </source>
</evidence>